<keyword evidence="2" id="KW-1185">Reference proteome</keyword>
<dbReference type="AlphaFoldDB" id="F8MZM7"/>
<accession>F8MZM7</accession>
<gene>
    <name evidence="1" type="ORF">NEUTE1DRAFT_119288</name>
</gene>
<protein>
    <submittedName>
        <fullName evidence="1">Uncharacterized protein</fullName>
    </submittedName>
</protein>
<dbReference type="RefSeq" id="XP_009857299.1">
    <property type="nucleotide sequence ID" value="XM_009858997.1"/>
</dbReference>
<dbReference type="HOGENOM" id="CLU_2776567_0_0_1"/>
<name>F8MZM7_NEUT8</name>
<reference evidence="2" key="1">
    <citation type="journal article" date="2011" name="Genetics">
        <title>Massive changes in genome architecture accompany the transition to self-fertility in the filamentous fungus Neurospora tetrasperma.</title>
        <authorList>
            <person name="Ellison C.E."/>
            <person name="Stajich J.E."/>
            <person name="Jacobson D.J."/>
            <person name="Natvig D.O."/>
            <person name="Lapidus A."/>
            <person name="Foster B."/>
            <person name="Aerts A."/>
            <person name="Riley R."/>
            <person name="Lindquist E.A."/>
            <person name="Grigoriev I.V."/>
            <person name="Taylor J.W."/>
        </authorList>
    </citation>
    <scope>NUCLEOTIDE SEQUENCE [LARGE SCALE GENOMIC DNA]</scope>
    <source>
        <strain evidence="2">FGSC 2508 / P0657</strain>
    </source>
</reference>
<evidence type="ECO:0000313" key="2">
    <source>
        <dbReference type="Proteomes" id="UP000008065"/>
    </source>
</evidence>
<dbReference type="EMBL" id="GL891382">
    <property type="protein sequence ID" value="EGO53717.1"/>
    <property type="molecule type" value="Genomic_DNA"/>
</dbReference>
<dbReference type="GeneID" id="20823793"/>
<evidence type="ECO:0000313" key="1">
    <source>
        <dbReference type="EMBL" id="EGO53717.1"/>
    </source>
</evidence>
<organism evidence="1 2">
    <name type="scientific">Neurospora tetrasperma (strain FGSC 2508 / ATCC MYA-4615 / P0657)</name>
    <dbReference type="NCBI Taxonomy" id="510951"/>
    <lineage>
        <taxon>Eukaryota</taxon>
        <taxon>Fungi</taxon>
        <taxon>Dikarya</taxon>
        <taxon>Ascomycota</taxon>
        <taxon>Pezizomycotina</taxon>
        <taxon>Sordariomycetes</taxon>
        <taxon>Sordariomycetidae</taxon>
        <taxon>Sordariales</taxon>
        <taxon>Sordariaceae</taxon>
        <taxon>Neurospora</taxon>
    </lineage>
</organism>
<dbReference type="Proteomes" id="UP000008065">
    <property type="component" value="Unassembled WGS sequence"/>
</dbReference>
<proteinExistence type="predicted"/>
<dbReference type="VEuPathDB" id="FungiDB:NEUTE1DRAFT_119288"/>
<sequence>MALIPPRNSMPPSFKPCFLSGYIPPCLTLHCCIHLCDLHFQPSGPTSRFLLYFVQSDMHSFFFLLTPHR</sequence>
<dbReference type="KEGG" id="nte:NEUTE1DRAFT119288"/>